<dbReference type="Proteomes" id="UP000011680">
    <property type="component" value="Unassembled WGS sequence"/>
</dbReference>
<dbReference type="InterPro" id="IPR053520">
    <property type="entry name" value="Transposase_Tn903"/>
</dbReference>
<organism evidence="2 3">
    <name type="scientific">Halococcus thailandensis JCM 13552</name>
    <dbReference type="NCBI Taxonomy" id="1227457"/>
    <lineage>
        <taxon>Archaea</taxon>
        <taxon>Methanobacteriati</taxon>
        <taxon>Methanobacteriota</taxon>
        <taxon>Stenosarchaea group</taxon>
        <taxon>Halobacteria</taxon>
        <taxon>Halobacteriales</taxon>
        <taxon>Halococcaceae</taxon>
        <taxon>Halococcus</taxon>
    </lineage>
</organism>
<dbReference type="OrthoDB" id="110773at2157"/>
<evidence type="ECO:0000313" key="2">
    <source>
        <dbReference type="EMBL" id="EMA48538.1"/>
    </source>
</evidence>
<dbReference type="AlphaFoldDB" id="M0MT89"/>
<dbReference type="RefSeq" id="WP_007743457.1">
    <property type="nucleotide sequence ID" value="NZ_AOMF01000188.1"/>
</dbReference>
<dbReference type="GO" id="GO:0006313">
    <property type="term" value="P:DNA transposition"/>
    <property type="evidence" value="ECO:0007669"/>
    <property type="project" value="InterPro"/>
</dbReference>
<reference evidence="2 3" key="1">
    <citation type="journal article" date="2014" name="PLoS Genet.">
        <title>Phylogenetically driven sequencing of extremely halophilic archaea reveals strategies for static and dynamic osmo-response.</title>
        <authorList>
            <person name="Becker E.A."/>
            <person name="Seitzer P.M."/>
            <person name="Tritt A."/>
            <person name="Larsen D."/>
            <person name="Krusor M."/>
            <person name="Yao A.I."/>
            <person name="Wu D."/>
            <person name="Madern D."/>
            <person name="Eisen J.A."/>
            <person name="Darling A.E."/>
            <person name="Facciotti M.T."/>
        </authorList>
    </citation>
    <scope>NUCLEOTIDE SEQUENCE [LARGE SCALE GENOMIC DNA]</scope>
    <source>
        <strain evidence="2 3">JCM 13552</strain>
    </source>
</reference>
<dbReference type="GO" id="GO:0003677">
    <property type="term" value="F:DNA binding"/>
    <property type="evidence" value="ECO:0007669"/>
    <property type="project" value="InterPro"/>
</dbReference>
<evidence type="ECO:0000313" key="3">
    <source>
        <dbReference type="Proteomes" id="UP000011680"/>
    </source>
</evidence>
<dbReference type="PATRIC" id="fig|1227457.3.peg.3921"/>
<proteinExistence type="predicted"/>
<evidence type="ECO:0000259" key="1">
    <source>
        <dbReference type="Pfam" id="PF01609"/>
    </source>
</evidence>
<feature type="domain" description="Transposase IS4-like" evidence="1">
    <location>
        <begin position="108"/>
        <end position="268"/>
    </location>
</feature>
<dbReference type="InterPro" id="IPR002559">
    <property type="entry name" value="Transposase_11"/>
</dbReference>
<dbReference type="GO" id="GO:0004803">
    <property type="term" value="F:transposase activity"/>
    <property type="evidence" value="ECO:0007669"/>
    <property type="project" value="InterPro"/>
</dbReference>
<keyword evidence="3" id="KW-1185">Reference proteome</keyword>
<protein>
    <submittedName>
        <fullName evidence="2">Transposase IS4 family protein</fullName>
    </submittedName>
</protein>
<dbReference type="EMBL" id="AOMF01000188">
    <property type="protein sequence ID" value="EMA48538.1"/>
    <property type="molecule type" value="Genomic_DNA"/>
</dbReference>
<name>M0MT89_9EURY</name>
<comment type="caution">
    <text evidence="2">The sequence shown here is derived from an EMBL/GenBank/DDBJ whole genome shotgun (WGS) entry which is preliminary data.</text>
</comment>
<dbReference type="Pfam" id="PF01609">
    <property type="entry name" value="DDE_Tnp_1"/>
    <property type="match status" value="1"/>
</dbReference>
<sequence>MAEVDLLDFVRTCKRLAKQALGKHAGEPATGGFARWVHVVIHCYRIEDEHSYRKTENRLEYLTEIREVLDLDRGDVPESTTIYKSFDRLKMWVWRALLRVSAQQHPQSGHVALDSTFFERGHASQYYLQRSDRDIQKLKVTTLTDTESLAVLDVQCSIHWKHDAKAGPQVVRRNADDLLSVAADKAFDSWINRFEFYTLNVDPLVLRQGSTPETVGHNALIQDAGYSQRWMAETSYSATKRSLGAAVRAHFWYREFREIVLKFAVSNIEQLCEPL</sequence>
<accession>M0MT89</accession>
<gene>
    <name evidence="2" type="ORF">C451_20115</name>
</gene>
<dbReference type="eggNOG" id="arCOG02751">
    <property type="taxonomic scope" value="Archaea"/>
</dbReference>
<dbReference type="NCBIfam" id="NF033579">
    <property type="entry name" value="transpos_IS5_2"/>
    <property type="match status" value="1"/>
</dbReference>